<dbReference type="GO" id="GO:0003677">
    <property type="term" value="F:DNA binding"/>
    <property type="evidence" value="ECO:0007669"/>
    <property type="project" value="UniProtKB-KW"/>
</dbReference>
<evidence type="ECO:0000256" key="1">
    <source>
        <dbReference type="ARBA" id="ARBA00023015"/>
    </source>
</evidence>
<dbReference type="Pfam" id="PF08279">
    <property type="entry name" value="HTH_11"/>
    <property type="match status" value="1"/>
</dbReference>
<dbReference type="Gene3D" id="1.10.10.10">
    <property type="entry name" value="Winged helix-like DNA-binding domain superfamily/Winged helix DNA-binding domain"/>
    <property type="match status" value="1"/>
</dbReference>
<dbReference type="InterPro" id="IPR051534">
    <property type="entry name" value="CBASS_pafABC_assoc_protein"/>
</dbReference>
<dbReference type="PANTHER" id="PTHR34580">
    <property type="match status" value="1"/>
</dbReference>
<organism evidence="5 6">
    <name type="scientific">Glutamicibacter arilaitensis</name>
    <dbReference type="NCBI Taxonomy" id="256701"/>
    <lineage>
        <taxon>Bacteria</taxon>
        <taxon>Bacillati</taxon>
        <taxon>Actinomycetota</taxon>
        <taxon>Actinomycetes</taxon>
        <taxon>Micrococcales</taxon>
        <taxon>Micrococcaceae</taxon>
        <taxon>Glutamicibacter</taxon>
    </lineage>
</organism>
<keyword evidence="1" id="KW-0805">Transcription regulation</keyword>
<dbReference type="GO" id="GO:0003700">
    <property type="term" value="F:DNA-binding transcription factor activity"/>
    <property type="evidence" value="ECO:0007669"/>
    <property type="project" value="InterPro"/>
</dbReference>
<dbReference type="AlphaFoldDB" id="A0A2N7RZT9"/>
<dbReference type="InterPro" id="IPR001034">
    <property type="entry name" value="DeoR_HTH"/>
</dbReference>
<gene>
    <name evidence="5" type="ORF">CIK84_11980</name>
</gene>
<evidence type="ECO:0000313" key="6">
    <source>
        <dbReference type="Proteomes" id="UP000235739"/>
    </source>
</evidence>
<dbReference type="SUPFAM" id="SSF46785">
    <property type="entry name" value="Winged helix' DNA-binding domain"/>
    <property type="match status" value="1"/>
</dbReference>
<protein>
    <submittedName>
        <fullName evidence="5">Transcriptional regulator</fullName>
    </submittedName>
</protein>
<evidence type="ECO:0000313" key="5">
    <source>
        <dbReference type="EMBL" id="PMQ19403.1"/>
    </source>
</evidence>
<dbReference type="EMBL" id="PNQX01000002">
    <property type="protein sequence ID" value="PMQ19403.1"/>
    <property type="molecule type" value="Genomic_DNA"/>
</dbReference>
<reference evidence="5 6" key="1">
    <citation type="journal article" date="2017" name="Elife">
        <title>Extensive horizontal gene transfer in cheese-associated bacteria.</title>
        <authorList>
            <person name="Bonham K.S."/>
            <person name="Wolfe B.E."/>
            <person name="Dutton R.J."/>
        </authorList>
    </citation>
    <scope>NUCLEOTIDE SEQUENCE [LARGE SCALE GENOMIC DNA]</scope>
    <source>
        <strain evidence="5 6">JB182</strain>
    </source>
</reference>
<evidence type="ECO:0000256" key="3">
    <source>
        <dbReference type="ARBA" id="ARBA00023163"/>
    </source>
</evidence>
<dbReference type="CDD" id="cd00090">
    <property type="entry name" value="HTH_ARSR"/>
    <property type="match status" value="1"/>
</dbReference>
<accession>A0A2N7RZT9</accession>
<dbReference type="InterPro" id="IPR013196">
    <property type="entry name" value="HTH_11"/>
</dbReference>
<name>A0A2N7RZT9_9MICC</name>
<keyword evidence="2" id="KW-0238">DNA-binding</keyword>
<dbReference type="InterPro" id="IPR036390">
    <property type="entry name" value="WH_DNA-bd_sf"/>
</dbReference>
<dbReference type="InterPro" id="IPR018356">
    <property type="entry name" value="Tscrpt_reg_HTH_DeoR_CS"/>
</dbReference>
<feature type="domain" description="HTH deoR-type" evidence="4">
    <location>
        <begin position="3"/>
        <end position="58"/>
    </location>
</feature>
<dbReference type="Proteomes" id="UP000235739">
    <property type="component" value="Unassembled WGS sequence"/>
</dbReference>
<dbReference type="PROSITE" id="PS00894">
    <property type="entry name" value="HTH_DEOR_1"/>
    <property type="match status" value="1"/>
</dbReference>
<evidence type="ECO:0000259" key="4">
    <source>
        <dbReference type="PROSITE" id="PS51000"/>
    </source>
</evidence>
<comment type="caution">
    <text evidence="5">The sequence shown here is derived from an EMBL/GenBank/DDBJ whole genome shotgun (WGS) entry which is preliminary data.</text>
</comment>
<proteinExistence type="predicted"/>
<dbReference type="PANTHER" id="PTHR34580:SF3">
    <property type="entry name" value="PROTEIN PAFB"/>
    <property type="match status" value="1"/>
</dbReference>
<evidence type="ECO:0000256" key="2">
    <source>
        <dbReference type="ARBA" id="ARBA00023125"/>
    </source>
</evidence>
<dbReference type="InterPro" id="IPR036388">
    <property type="entry name" value="WH-like_DNA-bd_sf"/>
</dbReference>
<dbReference type="Pfam" id="PF13280">
    <property type="entry name" value="WYL"/>
    <property type="match status" value="1"/>
</dbReference>
<sequence length="320" mass="35278">MSTSTRFLRLLSLLQTHRYWSGDELAERLDVSLRTVRRDIDRLRDLGYPVQADRGVGGGYQLASGTALPPLVLDDEESVALVVSLQSTVHSGSSALAEAALRAMGKVVPVLPARLRKRAQALTASTVPLNSQSSATDPVDPAVLVALAQACRDHERIAFDYKDAKSAETSRRVEPVQLVNVGNRYYLVAFDLDRDDWRSFRVDRALNPSPRALRFASREVPGGDAAAFVRAGLRGSGQPEVSARIQASAEKLEPLIGRWFQIQQIDENSCLVRTENMDLRWAAFGLAMSEAKVSDVQPKELRALLDSWISNLAPMLRNDE</sequence>
<dbReference type="InterPro" id="IPR026881">
    <property type="entry name" value="WYL_dom"/>
</dbReference>
<dbReference type="InterPro" id="IPR011991">
    <property type="entry name" value="ArsR-like_HTH"/>
</dbReference>
<keyword evidence="3" id="KW-0804">Transcription</keyword>
<dbReference type="PROSITE" id="PS52050">
    <property type="entry name" value="WYL"/>
    <property type="match status" value="1"/>
</dbReference>
<dbReference type="RefSeq" id="WP_102598594.1">
    <property type="nucleotide sequence ID" value="NZ_JABUYH010000012.1"/>
</dbReference>
<dbReference type="SMART" id="SM00420">
    <property type="entry name" value="HTH_DEOR"/>
    <property type="match status" value="1"/>
</dbReference>
<dbReference type="PROSITE" id="PS51000">
    <property type="entry name" value="HTH_DEOR_2"/>
    <property type="match status" value="1"/>
</dbReference>